<protein>
    <submittedName>
        <fullName evidence="5">Phenol 2-monooxygenase-like</fullName>
    </submittedName>
</protein>
<sequence length="598" mass="68434">MTDEVCDVIISGYGPVGVITANLLGRYGLSVKVFERDWDVYNLGPRAVAIDSECTRIFGMFDLDTWLDNHVIKTGIGITTDAPPRGTILVNGTSENKRITEEDRKQYGYQRLSFFNQPLVERRLREHIKECPNVKVFLGHEIVNDQHVNENQVEVQVRKVEDDTVEKHTCKYLLVCEGGRSETRKRHGLKYIGSSYKERWLVLDTTHNDQKLKERLKNFWFVTNSQRVLVLVPLPDNTQRFEYLLNDDEDSEKSCEEKETSKFFKSIEVDPSKLKFKRRIVYTFHARQIEHWTDGNVIFLGDAAHCTPPFRGQGLCTGIKDAANLAWKLTLAVKGNLSTVQSSKPMHRVEIDGQNLLQSFERERCDDVWIMTMHAITIGKLLTLRNPLLVFLRNVIVWAVFHAPITRQLIEKDQIKPCFQISEGILDGKSSCTGSMFPQPKVFLYANNQSVLLDKVLGNGFSVLMYNRSLQIDVGIHSAILQPLNAKLICVYSDEISARRKVKLASSTVIDVVDTSGELGTWFGKYRSDAVIVRPDRIIFGHCKAENINYLIEDLGHMISGKKPWGIYWWIETKQTIIRLIFAALIVVVFIIISKMFM</sequence>
<evidence type="ECO:0000256" key="1">
    <source>
        <dbReference type="ARBA" id="ARBA00023002"/>
    </source>
</evidence>
<feature type="domain" description="FAD-binding" evidence="3">
    <location>
        <begin position="6"/>
        <end position="336"/>
    </location>
</feature>
<dbReference type="Proteomes" id="UP000694865">
    <property type="component" value="Unplaced"/>
</dbReference>
<evidence type="ECO:0000256" key="2">
    <source>
        <dbReference type="SAM" id="Phobius"/>
    </source>
</evidence>
<keyword evidence="2" id="KW-1133">Transmembrane helix</keyword>
<name>A0ABM0MCN3_SACKO</name>
<evidence type="ECO:0000259" key="3">
    <source>
        <dbReference type="Pfam" id="PF01494"/>
    </source>
</evidence>
<dbReference type="GeneID" id="102809044"/>
<keyword evidence="2" id="KW-0472">Membrane</keyword>
<dbReference type="InterPro" id="IPR036188">
    <property type="entry name" value="FAD/NAD-bd_sf"/>
</dbReference>
<reference evidence="5" key="1">
    <citation type="submission" date="2025-08" db="UniProtKB">
        <authorList>
            <consortium name="RefSeq"/>
        </authorList>
    </citation>
    <scope>IDENTIFICATION</scope>
    <source>
        <tissue evidence="5">Testes</tissue>
    </source>
</reference>
<dbReference type="PRINTS" id="PR00420">
    <property type="entry name" value="RNGMNOXGNASE"/>
</dbReference>
<keyword evidence="1" id="KW-0560">Oxidoreductase</keyword>
<dbReference type="SUPFAM" id="SSF51905">
    <property type="entry name" value="FAD/NAD(P)-binding domain"/>
    <property type="match status" value="1"/>
</dbReference>
<dbReference type="Pfam" id="PF01494">
    <property type="entry name" value="FAD_binding_3"/>
    <property type="match status" value="1"/>
</dbReference>
<dbReference type="InterPro" id="IPR050631">
    <property type="entry name" value="PheA/TfdB_FAD_monoxygenase"/>
</dbReference>
<dbReference type="PANTHER" id="PTHR43476:SF3">
    <property type="entry name" value="FAD-BINDING MONOOXYGENASE"/>
    <property type="match status" value="1"/>
</dbReference>
<gene>
    <name evidence="5" type="primary">LOC102809044</name>
</gene>
<accession>A0ABM0MCN3</accession>
<dbReference type="RefSeq" id="XP_006817774.1">
    <property type="nucleotide sequence ID" value="XM_006817711.1"/>
</dbReference>
<dbReference type="Gene3D" id="3.30.9.10">
    <property type="entry name" value="D-Amino Acid Oxidase, subunit A, domain 2"/>
    <property type="match status" value="1"/>
</dbReference>
<dbReference type="InterPro" id="IPR002938">
    <property type="entry name" value="FAD-bd"/>
</dbReference>
<proteinExistence type="predicted"/>
<keyword evidence="4" id="KW-1185">Reference proteome</keyword>
<organism evidence="4 5">
    <name type="scientific">Saccoglossus kowalevskii</name>
    <name type="common">Acorn worm</name>
    <dbReference type="NCBI Taxonomy" id="10224"/>
    <lineage>
        <taxon>Eukaryota</taxon>
        <taxon>Metazoa</taxon>
        <taxon>Hemichordata</taxon>
        <taxon>Enteropneusta</taxon>
        <taxon>Harrimaniidae</taxon>
        <taxon>Saccoglossus</taxon>
    </lineage>
</organism>
<evidence type="ECO:0000313" key="5">
    <source>
        <dbReference type="RefSeq" id="XP_006817774.1"/>
    </source>
</evidence>
<evidence type="ECO:0000313" key="4">
    <source>
        <dbReference type="Proteomes" id="UP000694865"/>
    </source>
</evidence>
<dbReference type="Gene3D" id="3.50.50.60">
    <property type="entry name" value="FAD/NAD(P)-binding domain"/>
    <property type="match status" value="1"/>
</dbReference>
<keyword evidence="2" id="KW-0812">Transmembrane</keyword>
<dbReference type="PANTHER" id="PTHR43476">
    <property type="entry name" value="3-(3-HYDROXY-PHENYL)PROPIONATE/3-HYDROXYCINNAMIC ACID HYDROXYLASE"/>
    <property type="match status" value="1"/>
</dbReference>
<feature type="transmembrane region" description="Helical" evidence="2">
    <location>
        <begin position="577"/>
        <end position="597"/>
    </location>
</feature>